<proteinExistence type="predicted"/>
<accession>A0ABW3ZM93</accession>
<name>A0ABW3ZM93_9RHOB</name>
<evidence type="ECO:0000313" key="1">
    <source>
        <dbReference type="EMBL" id="MFD1344276.1"/>
    </source>
</evidence>
<comment type="caution">
    <text evidence="1">The sequence shown here is derived from an EMBL/GenBank/DDBJ whole genome shotgun (WGS) entry which is preliminary data.</text>
</comment>
<dbReference type="RefSeq" id="WP_386805860.1">
    <property type="nucleotide sequence ID" value="NZ_JBHTMU010000043.1"/>
</dbReference>
<gene>
    <name evidence="1" type="ORF">ACFQ4E_17735</name>
</gene>
<protein>
    <submittedName>
        <fullName evidence="1">Uncharacterized protein</fullName>
    </submittedName>
</protein>
<keyword evidence="2" id="KW-1185">Reference proteome</keyword>
<reference evidence="2" key="1">
    <citation type="journal article" date="2019" name="Int. J. Syst. Evol. Microbiol.">
        <title>The Global Catalogue of Microorganisms (GCM) 10K type strain sequencing project: providing services to taxonomists for standard genome sequencing and annotation.</title>
        <authorList>
            <consortium name="The Broad Institute Genomics Platform"/>
            <consortium name="The Broad Institute Genome Sequencing Center for Infectious Disease"/>
            <person name="Wu L."/>
            <person name="Ma J."/>
        </authorList>
    </citation>
    <scope>NUCLEOTIDE SEQUENCE [LARGE SCALE GENOMIC DNA]</scope>
    <source>
        <strain evidence="2">CCUG 62953</strain>
    </source>
</reference>
<dbReference type="EMBL" id="JBHTMU010000043">
    <property type="protein sequence ID" value="MFD1344276.1"/>
    <property type="molecule type" value="Genomic_DNA"/>
</dbReference>
<dbReference type="Proteomes" id="UP001597135">
    <property type="component" value="Unassembled WGS sequence"/>
</dbReference>
<organism evidence="1 2">
    <name type="scientific">Litorisediminicola beolgyonensis</name>
    <dbReference type="NCBI Taxonomy" id="1173614"/>
    <lineage>
        <taxon>Bacteria</taxon>
        <taxon>Pseudomonadati</taxon>
        <taxon>Pseudomonadota</taxon>
        <taxon>Alphaproteobacteria</taxon>
        <taxon>Rhodobacterales</taxon>
        <taxon>Paracoccaceae</taxon>
        <taxon>Litorisediminicola</taxon>
    </lineage>
</organism>
<evidence type="ECO:0000313" key="2">
    <source>
        <dbReference type="Proteomes" id="UP001597135"/>
    </source>
</evidence>
<sequence>MQEDTPMRVVTRERQQLADMDRQYNELNERAEELWGLMEGKRARLAEMGHPVSLDD</sequence>